<dbReference type="EMBL" id="UYRT01025286">
    <property type="protein sequence ID" value="VDK63458.1"/>
    <property type="molecule type" value="Genomic_DNA"/>
</dbReference>
<dbReference type="Proteomes" id="UP000271098">
    <property type="component" value="Unassembled WGS sequence"/>
</dbReference>
<proteinExistence type="predicted"/>
<reference evidence="1 2" key="1">
    <citation type="submission" date="2018-11" db="EMBL/GenBank/DDBJ databases">
        <authorList>
            <consortium name="Pathogen Informatics"/>
        </authorList>
    </citation>
    <scope>NUCLEOTIDE SEQUENCE [LARGE SCALE GENOMIC DNA]</scope>
</reference>
<dbReference type="InterPro" id="IPR025663">
    <property type="entry name" value="AKAP_28"/>
</dbReference>
<dbReference type="Pfam" id="PF14469">
    <property type="entry name" value="AKAP28"/>
    <property type="match status" value="1"/>
</dbReference>
<dbReference type="AlphaFoldDB" id="A0A3P6TC38"/>
<evidence type="ECO:0000313" key="1">
    <source>
        <dbReference type="EMBL" id="VDK63458.1"/>
    </source>
</evidence>
<protein>
    <submittedName>
        <fullName evidence="1">Uncharacterized protein</fullName>
    </submittedName>
</protein>
<name>A0A3P6TC38_9BILA</name>
<organism evidence="1 2">
    <name type="scientific">Gongylonema pulchrum</name>
    <dbReference type="NCBI Taxonomy" id="637853"/>
    <lineage>
        <taxon>Eukaryota</taxon>
        <taxon>Metazoa</taxon>
        <taxon>Ecdysozoa</taxon>
        <taxon>Nematoda</taxon>
        <taxon>Chromadorea</taxon>
        <taxon>Rhabditida</taxon>
        <taxon>Spirurina</taxon>
        <taxon>Spiruromorpha</taxon>
        <taxon>Spiruroidea</taxon>
        <taxon>Gongylonematidae</taxon>
        <taxon>Gongylonema</taxon>
    </lineage>
</organism>
<accession>A0A3P6TC38</accession>
<gene>
    <name evidence="1" type="ORF">GPUH_LOCUS8553</name>
</gene>
<sequence>MSYTIEIIGLFVMQFILRYKYRVRWQKGAQVSYVYFNFDVKRSNPDETAKLSYIFQGDKRVHTPGTSRYHIGWLQHFNENPRKNPDIYFSDRTGSNSVWYETN</sequence>
<evidence type="ECO:0000313" key="2">
    <source>
        <dbReference type="Proteomes" id="UP000271098"/>
    </source>
</evidence>
<keyword evidence="2" id="KW-1185">Reference proteome</keyword>